<feature type="domain" description="Rhodopsin" evidence="7">
    <location>
        <begin position="28"/>
        <end position="269"/>
    </location>
</feature>
<sequence length="377" mass="42133">MSTEEYNGDQLVIVCVLFLILTWTTVALRCFVRMGLTDTFQIDDWLMVTAQIVFTISCSFILRGVHYGIGRHNAAIEQPDEIQALMYQALATLTYVANMMFIKLSICVLLLRIAIRPLYIWILRISMVVVGLWSLAIFLYDIFQCTPVQAQWDYTIHTYKCVGPNSIVSAAYAISVMTILSDWLYALLPIPMIWNINMTAQAKFTVGIILSLGIFASIATLIRMRFLIDLTNVDDILYAGTNPMIWTLVEPGVAIVAASLITIRPLLRKLNFRGFATTNQTPAGRREGPYGHSISLRDNVVHGSGSWNTTTTTSTSGGNLRRFSVNRLAHEEAGKQVSTITSETLMSDGNSDEYILGENRIQKTVDVTVVHSSKERI</sequence>
<keyword evidence="9" id="KW-1185">Reference proteome</keyword>
<evidence type="ECO:0000256" key="6">
    <source>
        <dbReference type="SAM" id="Phobius"/>
    </source>
</evidence>
<feature type="transmembrane region" description="Helical" evidence="6">
    <location>
        <begin position="244"/>
        <end position="263"/>
    </location>
</feature>
<proteinExistence type="inferred from homology"/>
<comment type="caution">
    <text evidence="8">The sequence shown here is derived from an EMBL/GenBank/DDBJ whole genome shotgun (WGS) entry which is preliminary data.</text>
</comment>
<protein>
    <recommendedName>
        <fullName evidence="7">Rhodopsin domain-containing protein</fullName>
    </recommendedName>
</protein>
<dbReference type="InterPro" id="IPR049326">
    <property type="entry name" value="Rhodopsin_dom_fungi"/>
</dbReference>
<evidence type="ECO:0000313" key="8">
    <source>
        <dbReference type="EMBL" id="RDW66925.1"/>
    </source>
</evidence>
<keyword evidence="4 6" id="KW-0472">Membrane</keyword>
<feature type="transmembrane region" description="Helical" evidence="6">
    <location>
        <begin position="12"/>
        <end position="32"/>
    </location>
</feature>
<keyword evidence="2 6" id="KW-0812">Transmembrane</keyword>
<comment type="subcellular location">
    <subcellularLocation>
        <location evidence="1">Membrane</location>
        <topology evidence="1">Multi-pass membrane protein</topology>
    </subcellularLocation>
</comment>
<feature type="transmembrane region" description="Helical" evidence="6">
    <location>
        <begin position="118"/>
        <end position="140"/>
    </location>
</feature>
<comment type="similarity">
    <text evidence="5">Belongs to the SAT4 family.</text>
</comment>
<keyword evidence="3 6" id="KW-1133">Transmembrane helix</keyword>
<dbReference type="Proteomes" id="UP000256328">
    <property type="component" value="Unassembled WGS sequence"/>
</dbReference>
<dbReference type="EMBL" id="PDLN01000014">
    <property type="protein sequence ID" value="RDW66925.1"/>
    <property type="molecule type" value="Genomic_DNA"/>
</dbReference>
<evidence type="ECO:0000256" key="4">
    <source>
        <dbReference type="ARBA" id="ARBA00023136"/>
    </source>
</evidence>
<feature type="transmembrane region" description="Helical" evidence="6">
    <location>
        <begin position="44"/>
        <end position="65"/>
    </location>
</feature>
<dbReference type="Pfam" id="PF20684">
    <property type="entry name" value="Fung_rhodopsin"/>
    <property type="match status" value="1"/>
</dbReference>
<gene>
    <name evidence="8" type="ORF">BP5796_09674</name>
</gene>
<dbReference type="AlphaFoldDB" id="A0A3D8QYU2"/>
<organism evidence="8 9">
    <name type="scientific">Coleophoma crateriformis</name>
    <dbReference type="NCBI Taxonomy" id="565419"/>
    <lineage>
        <taxon>Eukaryota</taxon>
        <taxon>Fungi</taxon>
        <taxon>Dikarya</taxon>
        <taxon>Ascomycota</taxon>
        <taxon>Pezizomycotina</taxon>
        <taxon>Leotiomycetes</taxon>
        <taxon>Helotiales</taxon>
        <taxon>Dermateaceae</taxon>
        <taxon>Coleophoma</taxon>
    </lineage>
</organism>
<dbReference type="OrthoDB" id="4682787at2759"/>
<evidence type="ECO:0000256" key="3">
    <source>
        <dbReference type="ARBA" id="ARBA00022989"/>
    </source>
</evidence>
<evidence type="ECO:0000256" key="1">
    <source>
        <dbReference type="ARBA" id="ARBA00004141"/>
    </source>
</evidence>
<reference evidence="8 9" key="1">
    <citation type="journal article" date="2018" name="IMA Fungus">
        <title>IMA Genome-F 9: Draft genome sequence of Annulohypoxylon stygium, Aspergillus mulundensis, Berkeleyomyces basicola (syn. Thielaviopsis basicola), Ceratocystis smalleyi, two Cercospora beticola strains, Coleophoma cylindrospora, Fusarium fracticaudum, Phialophora cf. hyalina, and Morchella septimelata.</title>
        <authorList>
            <person name="Wingfield B.D."/>
            <person name="Bills G.F."/>
            <person name="Dong Y."/>
            <person name="Huang W."/>
            <person name="Nel W.J."/>
            <person name="Swalarsk-Parry B.S."/>
            <person name="Vaghefi N."/>
            <person name="Wilken P.M."/>
            <person name="An Z."/>
            <person name="de Beer Z.W."/>
            <person name="De Vos L."/>
            <person name="Chen L."/>
            <person name="Duong T.A."/>
            <person name="Gao Y."/>
            <person name="Hammerbacher A."/>
            <person name="Kikkert J.R."/>
            <person name="Li Y."/>
            <person name="Li H."/>
            <person name="Li K."/>
            <person name="Li Q."/>
            <person name="Liu X."/>
            <person name="Ma X."/>
            <person name="Naidoo K."/>
            <person name="Pethybridge S.J."/>
            <person name="Sun J."/>
            <person name="Steenkamp E.T."/>
            <person name="van der Nest M.A."/>
            <person name="van Wyk S."/>
            <person name="Wingfield M.J."/>
            <person name="Xiong C."/>
            <person name="Yue Q."/>
            <person name="Zhang X."/>
        </authorList>
    </citation>
    <scope>NUCLEOTIDE SEQUENCE [LARGE SCALE GENOMIC DNA]</scope>
    <source>
        <strain evidence="8 9">BP5796</strain>
    </source>
</reference>
<feature type="transmembrane region" description="Helical" evidence="6">
    <location>
        <begin position="204"/>
        <end position="224"/>
    </location>
</feature>
<dbReference type="InterPro" id="IPR052337">
    <property type="entry name" value="SAT4-like"/>
</dbReference>
<evidence type="ECO:0000259" key="7">
    <source>
        <dbReference type="Pfam" id="PF20684"/>
    </source>
</evidence>
<evidence type="ECO:0000256" key="5">
    <source>
        <dbReference type="ARBA" id="ARBA00038359"/>
    </source>
</evidence>
<evidence type="ECO:0000256" key="2">
    <source>
        <dbReference type="ARBA" id="ARBA00022692"/>
    </source>
</evidence>
<dbReference type="PANTHER" id="PTHR33048">
    <property type="entry name" value="PTH11-LIKE INTEGRAL MEMBRANE PROTEIN (AFU_ORTHOLOGUE AFUA_5G11245)"/>
    <property type="match status" value="1"/>
</dbReference>
<name>A0A3D8QYU2_9HELO</name>
<evidence type="ECO:0000313" key="9">
    <source>
        <dbReference type="Proteomes" id="UP000256328"/>
    </source>
</evidence>
<dbReference type="GO" id="GO:0016020">
    <property type="term" value="C:membrane"/>
    <property type="evidence" value="ECO:0007669"/>
    <property type="project" value="UniProtKB-SubCell"/>
</dbReference>
<feature type="transmembrane region" description="Helical" evidence="6">
    <location>
        <begin position="85"/>
        <end position="111"/>
    </location>
</feature>
<feature type="transmembrane region" description="Helical" evidence="6">
    <location>
        <begin position="170"/>
        <end position="192"/>
    </location>
</feature>
<dbReference type="PANTHER" id="PTHR33048:SF96">
    <property type="entry name" value="INTEGRAL MEMBRANE PROTEIN"/>
    <property type="match status" value="1"/>
</dbReference>
<accession>A0A3D8QYU2</accession>